<organism evidence="2 3">
    <name type="scientific">Armadillidium nasatum</name>
    <dbReference type="NCBI Taxonomy" id="96803"/>
    <lineage>
        <taxon>Eukaryota</taxon>
        <taxon>Metazoa</taxon>
        <taxon>Ecdysozoa</taxon>
        <taxon>Arthropoda</taxon>
        <taxon>Crustacea</taxon>
        <taxon>Multicrustacea</taxon>
        <taxon>Malacostraca</taxon>
        <taxon>Eumalacostraca</taxon>
        <taxon>Peracarida</taxon>
        <taxon>Isopoda</taxon>
        <taxon>Oniscidea</taxon>
        <taxon>Crinocheta</taxon>
        <taxon>Armadillidiidae</taxon>
        <taxon>Armadillidium</taxon>
    </lineage>
</organism>
<feature type="non-terminal residue" evidence="2">
    <location>
        <position position="1"/>
    </location>
</feature>
<keyword evidence="3" id="KW-1185">Reference proteome</keyword>
<keyword evidence="1" id="KW-0472">Membrane</keyword>
<keyword evidence="1" id="KW-1133">Transmembrane helix</keyword>
<gene>
    <name evidence="2" type="ORF">Anas_13905</name>
</gene>
<name>A0A5N5T2X5_9CRUS</name>
<dbReference type="EMBL" id="SEYY01013589">
    <property type="protein sequence ID" value="KAB7500575.1"/>
    <property type="molecule type" value="Genomic_DNA"/>
</dbReference>
<evidence type="ECO:0000313" key="3">
    <source>
        <dbReference type="Proteomes" id="UP000326759"/>
    </source>
</evidence>
<feature type="transmembrane region" description="Helical" evidence="1">
    <location>
        <begin position="24"/>
        <end position="43"/>
    </location>
</feature>
<keyword evidence="1" id="KW-0812">Transmembrane</keyword>
<evidence type="ECO:0000313" key="2">
    <source>
        <dbReference type="EMBL" id="KAB7500575.1"/>
    </source>
</evidence>
<accession>A0A5N5T2X5</accession>
<protein>
    <submittedName>
        <fullName evidence="2">Uncharacterized protein</fullName>
    </submittedName>
</protein>
<evidence type="ECO:0000256" key="1">
    <source>
        <dbReference type="SAM" id="Phobius"/>
    </source>
</evidence>
<proteinExistence type="predicted"/>
<feature type="non-terminal residue" evidence="2">
    <location>
        <position position="149"/>
    </location>
</feature>
<sequence length="149" mass="17051">ETVTRASFCVLAQKREDSFQFVPAFFNLLIFLIAELLILNLIMEAKIKNAAQRTKQEVPYGSDHVTFLKNFCKQLDKETDVSYQRERTFSWGTPDVFINAYGPVEIISKTNGIDQHDREQAQKYANGSSQKSTLISFGTHSETPIYQTF</sequence>
<dbReference type="AlphaFoldDB" id="A0A5N5T2X5"/>
<reference evidence="2 3" key="1">
    <citation type="journal article" date="2019" name="PLoS Biol.">
        <title>Sex chromosomes control vertical transmission of feminizing Wolbachia symbionts in an isopod.</title>
        <authorList>
            <person name="Becking T."/>
            <person name="Chebbi M.A."/>
            <person name="Giraud I."/>
            <person name="Moumen B."/>
            <person name="Laverre T."/>
            <person name="Caubet Y."/>
            <person name="Peccoud J."/>
            <person name="Gilbert C."/>
            <person name="Cordaux R."/>
        </authorList>
    </citation>
    <scope>NUCLEOTIDE SEQUENCE [LARGE SCALE GENOMIC DNA]</scope>
    <source>
        <strain evidence="2">ANa2</strain>
        <tissue evidence="2">Whole body excluding digestive tract and cuticle</tissue>
    </source>
</reference>
<comment type="caution">
    <text evidence="2">The sequence shown here is derived from an EMBL/GenBank/DDBJ whole genome shotgun (WGS) entry which is preliminary data.</text>
</comment>
<dbReference type="Proteomes" id="UP000326759">
    <property type="component" value="Unassembled WGS sequence"/>
</dbReference>